<organism evidence="2 3">
    <name type="scientific">Suillus luteus UH-Slu-Lm8-n1</name>
    <dbReference type="NCBI Taxonomy" id="930992"/>
    <lineage>
        <taxon>Eukaryota</taxon>
        <taxon>Fungi</taxon>
        <taxon>Dikarya</taxon>
        <taxon>Basidiomycota</taxon>
        <taxon>Agaricomycotina</taxon>
        <taxon>Agaricomycetes</taxon>
        <taxon>Agaricomycetidae</taxon>
        <taxon>Boletales</taxon>
        <taxon>Suillineae</taxon>
        <taxon>Suillaceae</taxon>
        <taxon>Suillus</taxon>
    </lineage>
</organism>
<dbReference type="EMBL" id="KN836005">
    <property type="protein sequence ID" value="KIK33173.1"/>
    <property type="molecule type" value="Genomic_DNA"/>
</dbReference>
<dbReference type="STRING" id="930992.A0A0D0AMD4"/>
<gene>
    <name evidence="2" type="ORF">CY34DRAFT_18538</name>
</gene>
<evidence type="ECO:0000256" key="1">
    <source>
        <dbReference type="SAM" id="MobiDB-lite"/>
    </source>
</evidence>
<reference evidence="3" key="2">
    <citation type="submission" date="2015-01" db="EMBL/GenBank/DDBJ databases">
        <title>Evolutionary Origins and Diversification of the Mycorrhizal Mutualists.</title>
        <authorList>
            <consortium name="DOE Joint Genome Institute"/>
            <consortium name="Mycorrhizal Genomics Consortium"/>
            <person name="Kohler A."/>
            <person name="Kuo A."/>
            <person name="Nagy L.G."/>
            <person name="Floudas D."/>
            <person name="Copeland A."/>
            <person name="Barry K.W."/>
            <person name="Cichocki N."/>
            <person name="Veneault-Fourrey C."/>
            <person name="LaButti K."/>
            <person name="Lindquist E.A."/>
            <person name="Lipzen A."/>
            <person name="Lundell T."/>
            <person name="Morin E."/>
            <person name="Murat C."/>
            <person name="Riley R."/>
            <person name="Ohm R."/>
            <person name="Sun H."/>
            <person name="Tunlid A."/>
            <person name="Henrissat B."/>
            <person name="Grigoriev I.V."/>
            <person name="Hibbett D.S."/>
            <person name="Martin F."/>
        </authorList>
    </citation>
    <scope>NUCLEOTIDE SEQUENCE [LARGE SCALE GENOMIC DNA]</scope>
    <source>
        <strain evidence="3">UH-Slu-Lm8-n1</strain>
    </source>
</reference>
<keyword evidence="3" id="KW-1185">Reference proteome</keyword>
<evidence type="ECO:0000313" key="3">
    <source>
        <dbReference type="Proteomes" id="UP000054485"/>
    </source>
</evidence>
<feature type="compositionally biased region" description="Polar residues" evidence="1">
    <location>
        <begin position="153"/>
        <end position="180"/>
    </location>
</feature>
<dbReference type="AlphaFoldDB" id="A0A0D0AMD4"/>
<sequence length="329" mass="35081">MHKSFKVYDKSTNAQFTDRGAFPFLEDKDGHLLLEDHVAAIGQAIWHGFKLRHIAPVTWRGVSSAVKNEFIAEMVKAHPEVGFCEHYWKINALTTAHYSSWKQSYLTDSEGIQSEAKLDNLSRKKCKSLKVKISNDDSDSSIVLSPTISGNSIDYKTSTSSPHDTTASTPSEYPASTSALDTDPSTTTNTSSSNTSISMNISNTDSPAACMSTTPGTTILNTVPDSTIPKAIPEAMAPETAAKCTARIVIKNPLAALMNSNMTLMTTLAVSTTAVSDPPTTIPSAIPASNLGSSELKPVAPSGPMIAKKMWPGNMKNGSLIGTFVHIGG</sequence>
<dbReference type="Proteomes" id="UP000054485">
    <property type="component" value="Unassembled WGS sequence"/>
</dbReference>
<name>A0A0D0AMD4_9AGAM</name>
<evidence type="ECO:0000313" key="2">
    <source>
        <dbReference type="EMBL" id="KIK33173.1"/>
    </source>
</evidence>
<reference evidence="2 3" key="1">
    <citation type="submission" date="2014-04" db="EMBL/GenBank/DDBJ databases">
        <authorList>
            <consortium name="DOE Joint Genome Institute"/>
            <person name="Kuo A."/>
            <person name="Ruytinx J."/>
            <person name="Rineau F."/>
            <person name="Colpaert J."/>
            <person name="Kohler A."/>
            <person name="Nagy L.G."/>
            <person name="Floudas D."/>
            <person name="Copeland A."/>
            <person name="Barry K.W."/>
            <person name="Cichocki N."/>
            <person name="Veneault-Fourrey C."/>
            <person name="LaButti K."/>
            <person name="Lindquist E.A."/>
            <person name="Lipzen A."/>
            <person name="Lundell T."/>
            <person name="Morin E."/>
            <person name="Murat C."/>
            <person name="Sun H."/>
            <person name="Tunlid A."/>
            <person name="Henrissat B."/>
            <person name="Grigoriev I.V."/>
            <person name="Hibbett D.S."/>
            <person name="Martin F."/>
            <person name="Nordberg H.P."/>
            <person name="Cantor M.N."/>
            <person name="Hua S.X."/>
        </authorList>
    </citation>
    <scope>NUCLEOTIDE SEQUENCE [LARGE SCALE GENOMIC DNA]</scope>
    <source>
        <strain evidence="2 3">UH-Slu-Lm8-n1</strain>
    </source>
</reference>
<dbReference type="OrthoDB" id="2689862at2759"/>
<feature type="region of interest" description="Disordered" evidence="1">
    <location>
        <begin position="153"/>
        <end position="208"/>
    </location>
</feature>
<protein>
    <submittedName>
        <fullName evidence="2">Uncharacterized protein</fullName>
    </submittedName>
</protein>
<feature type="compositionally biased region" description="Low complexity" evidence="1">
    <location>
        <begin position="181"/>
        <end position="206"/>
    </location>
</feature>
<accession>A0A0D0AMD4</accession>
<dbReference type="HOGENOM" id="CLU_845132_0_0_1"/>
<dbReference type="InParanoid" id="A0A0D0AMD4"/>
<proteinExistence type="predicted"/>